<feature type="region of interest" description="Disordered" evidence="11">
    <location>
        <begin position="241"/>
        <end position="271"/>
    </location>
</feature>
<evidence type="ECO:0000256" key="5">
    <source>
        <dbReference type="ARBA" id="ARBA00022794"/>
    </source>
</evidence>
<keyword evidence="9" id="KW-0966">Cell projection</keyword>
<sequence length="339" mass="37381">MEFDILGVNLNDVSLNEDEVRNGNAQDPDYRYKKDELFKRLKVTTFAQLVLQVASVSDQNDNIKDEMPGLEDDVSIFSASPGLDHLSDQTDGSPELTLLNPQSINNDESGDTGFSSRSTLQSVISGVGEMDLDKNGQKTIRLSPVSTSNITECPFPDCPYLLLDVRDREQYDQCHIISVLKSLTVTQKNASGKIIILYDEDERIASQAATTMCERGFENLFMLSGGLKVVAQKFPKGMTTGPIPISCLPSPPGPGGRKRSVPQQTSQAAEKKWRFTSEDLNRIQHYLEEVFIPSEPSSRLSSRMSTSSARSKASTARSSRQGSSIGSESTRSRSSRPWK</sequence>
<dbReference type="Gene3D" id="3.40.250.10">
    <property type="entry name" value="Rhodanese-like domain"/>
    <property type="match status" value="1"/>
</dbReference>
<evidence type="ECO:0000256" key="2">
    <source>
        <dbReference type="ARBA" id="ARBA00004300"/>
    </source>
</evidence>
<accession>A0A3N0YCM2</accession>
<dbReference type="OrthoDB" id="70250at2759"/>
<evidence type="ECO:0000256" key="10">
    <source>
        <dbReference type="ARBA" id="ARBA00038465"/>
    </source>
</evidence>
<dbReference type="Proteomes" id="UP000281406">
    <property type="component" value="Unassembled WGS sequence"/>
</dbReference>
<protein>
    <submittedName>
        <fullName evidence="13">Centrosomal protein of 41 kDa</fullName>
    </submittedName>
</protein>
<keyword evidence="3" id="KW-0813">Transport</keyword>
<feature type="compositionally biased region" description="Polar residues" evidence="11">
    <location>
        <begin position="99"/>
        <end position="115"/>
    </location>
</feature>
<dbReference type="AlphaFoldDB" id="A0A3N0YCM2"/>
<keyword evidence="8" id="KW-0206">Cytoskeleton</keyword>
<dbReference type="InterPro" id="IPR001763">
    <property type="entry name" value="Rhodanese-like_dom"/>
</dbReference>
<keyword evidence="4" id="KW-0963">Cytoplasm</keyword>
<dbReference type="PANTHER" id="PTHR44390:SF1">
    <property type="entry name" value="CENTROSOMAL PROTEIN OF 41 KDA"/>
    <property type="match status" value="1"/>
</dbReference>
<feature type="region of interest" description="Disordered" evidence="11">
    <location>
        <begin position="294"/>
        <end position="339"/>
    </location>
</feature>
<evidence type="ECO:0000256" key="9">
    <source>
        <dbReference type="ARBA" id="ARBA00023273"/>
    </source>
</evidence>
<evidence type="ECO:0000313" key="13">
    <source>
        <dbReference type="EMBL" id="ROL43977.1"/>
    </source>
</evidence>
<comment type="caution">
    <text evidence="13">The sequence shown here is derived from an EMBL/GenBank/DDBJ whole genome shotgun (WGS) entry which is preliminary data.</text>
</comment>
<evidence type="ECO:0000256" key="7">
    <source>
        <dbReference type="ARBA" id="ARBA00023069"/>
    </source>
</evidence>
<evidence type="ECO:0000256" key="1">
    <source>
        <dbReference type="ARBA" id="ARBA00004120"/>
    </source>
</evidence>
<keyword evidence="6" id="KW-0653">Protein transport</keyword>
<proteinExistence type="inferred from homology"/>
<dbReference type="CDD" id="cd00158">
    <property type="entry name" value="RHOD"/>
    <property type="match status" value="1"/>
</dbReference>
<keyword evidence="14" id="KW-1185">Reference proteome</keyword>
<organism evidence="13 14">
    <name type="scientific">Anabarilius grahami</name>
    <name type="common">Kanglang fish</name>
    <name type="synonym">Barilius grahami</name>
    <dbReference type="NCBI Taxonomy" id="495550"/>
    <lineage>
        <taxon>Eukaryota</taxon>
        <taxon>Metazoa</taxon>
        <taxon>Chordata</taxon>
        <taxon>Craniata</taxon>
        <taxon>Vertebrata</taxon>
        <taxon>Euteleostomi</taxon>
        <taxon>Actinopterygii</taxon>
        <taxon>Neopterygii</taxon>
        <taxon>Teleostei</taxon>
        <taxon>Ostariophysi</taxon>
        <taxon>Cypriniformes</taxon>
        <taxon>Xenocyprididae</taxon>
        <taxon>Xenocypridinae</taxon>
        <taxon>Xenocypridinae incertae sedis</taxon>
        <taxon>Anabarilius</taxon>
    </lineage>
</organism>
<reference evidence="13 14" key="1">
    <citation type="submission" date="2018-10" db="EMBL/GenBank/DDBJ databases">
        <title>Genome assembly for a Yunnan-Guizhou Plateau 3E fish, Anabarilius grahami (Regan), and its evolutionary and genetic applications.</title>
        <authorList>
            <person name="Jiang W."/>
        </authorList>
    </citation>
    <scope>NUCLEOTIDE SEQUENCE [LARGE SCALE GENOMIC DNA]</scope>
    <source>
        <strain evidence="13">AG-KIZ</strain>
        <tissue evidence="13">Muscle</tissue>
    </source>
</reference>
<evidence type="ECO:0000256" key="11">
    <source>
        <dbReference type="SAM" id="MobiDB-lite"/>
    </source>
</evidence>
<feature type="region of interest" description="Disordered" evidence="11">
    <location>
        <begin position="82"/>
        <end position="115"/>
    </location>
</feature>
<evidence type="ECO:0000256" key="8">
    <source>
        <dbReference type="ARBA" id="ARBA00023212"/>
    </source>
</evidence>
<keyword evidence="7" id="KW-0969">Cilium</keyword>
<dbReference type="GO" id="GO:0060271">
    <property type="term" value="P:cilium assembly"/>
    <property type="evidence" value="ECO:0007669"/>
    <property type="project" value="TreeGrafter"/>
</dbReference>
<dbReference type="InterPro" id="IPR036873">
    <property type="entry name" value="Rhodanese-like_dom_sf"/>
</dbReference>
<dbReference type="GO" id="GO:0015031">
    <property type="term" value="P:protein transport"/>
    <property type="evidence" value="ECO:0007669"/>
    <property type="project" value="UniProtKB-KW"/>
</dbReference>
<evidence type="ECO:0000313" key="14">
    <source>
        <dbReference type="Proteomes" id="UP000281406"/>
    </source>
</evidence>
<evidence type="ECO:0000259" key="12">
    <source>
        <dbReference type="PROSITE" id="PS50206"/>
    </source>
</evidence>
<dbReference type="GO" id="GO:0036064">
    <property type="term" value="C:ciliary basal body"/>
    <property type="evidence" value="ECO:0007669"/>
    <property type="project" value="TreeGrafter"/>
</dbReference>
<dbReference type="PANTHER" id="PTHR44390">
    <property type="entry name" value="CENTROSOMAL PROTEIN OF 41 KDA"/>
    <property type="match status" value="1"/>
</dbReference>
<comment type="similarity">
    <text evidence="10">Belongs to the CEP41 family.</text>
</comment>
<dbReference type="InterPro" id="IPR051889">
    <property type="entry name" value="CEP41"/>
</dbReference>
<dbReference type="GO" id="GO:0005813">
    <property type="term" value="C:centrosome"/>
    <property type="evidence" value="ECO:0007669"/>
    <property type="project" value="UniProtKB-SubCell"/>
</dbReference>
<feature type="compositionally biased region" description="Low complexity" evidence="11">
    <location>
        <begin position="297"/>
        <end position="329"/>
    </location>
</feature>
<dbReference type="EMBL" id="RJVU01047120">
    <property type="protein sequence ID" value="ROL43977.1"/>
    <property type="molecule type" value="Genomic_DNA"/>
</dbReference>
<evidence type="ECO:0000256" key="6">
    <source>
        <dbReference type="ARBA" id="ARBA00022927"/>
    </source>
</evidence>
<keyword evidence="5" id="KW-0970">Cilium biogenesis/degradation</keyword>
<evidence type="ECO:0000256" key="4">
    <source>
        <dbReference type="ARBA" id="ARBA00022490"/>
    </source>
</evidence>
<dbReference type="Pfam" id="PF00581">
    <property type="entry name" value="Rhodanese"/>
    <property type="match status" value="1"/>
</dbReference>
<dbReference type="SUPFAM" id="SSF52821">
    <property type="entry name" value="Rhodanese/Cell cycle control phosphatase"/>
    <property type="match status" value="1"/>
</dbReference>
<dbReference type="PROSITE" id="PS50206">
    <property type="entry name" value="RHODANESE_3"/>
    <property type="match status" value="1"/>
</dbReference>
<comment type="subcellular location">
    <subcellularLocation>
        <location evidence="1">Cytoplasm</location>
        <location evidence="1">Cytoskeleton</location>
        <location evidence="1">Cilium basal body</location>
    </subcellularLocation>
    <subcellularLocation>
        <location evidence="2">Cytoplasm</location>
        <location evidence="2">Cytoskeleton</location>
        <location evidence="2">Microtubule organizing center</location>
        <location evidence="2">Centrosome</location>
    </subcellularLocation>
</comment>
<evidence type="ECO:0000256" key="3">
    <source>
        <dbReference type="ARBA" id="ARBA00022448"/>
    </source>
</evidence>
<name>A0A3N0YCM2_ANAGA</name>
<gene>
    <name evidence="13" type="ORF">DPX16_12009</name>
</gene>
<feature type="domain" description="Rhodanese" evidence="12">
    <location>
        <begin position="156"/>
        <end position="239"/>
    </location>
</feature>